<feature type="transmembrane region" description="Helical" evidence="2">
    <location>
        <begin position="99"/>
        <end position="119"/>
    </location>
</feature>
<evidence type="ECO:0000256" key="2">
    <source>
        <dbReference type="SAM" id="Phobius"/>
    </source>
</evidence>
<keyword evidence="2" id="KW-1133">Transmembrane helix</keyword>
<feature type="transmembrane region" description="Helical" evidence="2">
    <location>
        <begin position="39"/>
        <end position="58"/>
    </location>
</feature>
<feature type="compositionally biased region" description="Low complexity" evidence="1">
    <location>
        <begin position="8"/>
        <end position="22"/>
    </location>
</feature>
<keyword evidence="2" id="KW-0812">Transmembrane</keyword>
<dbReference type="EMBL" id="JAKFHA010000001">
    <property type="protein sequence ID" value="MCF2526068.1"/>
    <property type="molecule type" value="Genomic_DNA"/>
</dbReference>
<evidence type="ECO:0000256" key="1">
    <source>
        <dbReference type="SAM" id="MobiDB-lite"/>
    </source>
</evidence>
<name>A0AA41PUN6_9ACTN</name>
<accession>A0AA41PUN6</accession>
<evidence type="ECO:0000313" key="3">
    <source>
        <dbReference type="EMBL" id="MCF2526068.1"/>
    </source>
</evidence>
<feature type="transmembrane region" description="Helical" evidence="2">
    <location>
        <begin position="158"/>
        <end position="178"/>
    </location>
</feature>
<gene>
    <name evidence="3" type="ORF">LZ495_02360</name>
</gene>
<dbReference type="Proteomes" id="UP001165378">
    <property type="component" value="Unassembled WGS sequence"/>
</dbReference>
<dbReference type="RefSeq" id="WP_235050128.1">
    <property type="nucleotide sequence ID" value="NZ_JAKFHA010000001.1"/>
</dbReference>
<dbReference type="AlphaFoldDB" id="A0AA41PUN6"/>
<keyword evidence="2" id="KW-0472">Membrane</keyword>
<keyword evidence="4" id="KW-1185">Reference proteome</keyword>
<reference evidence="3" key="1">
    <citation type="submission" date="2022-01" db="EMBL/GenBank/DDBJ databases">
        <title>Genome-Based Taxonomic Classification of the Phylum Actinobacteria.</title>
        <authorList>
            <person name="Gao Y."/>
        </authorList>
    </citation>
    <scope>NUCLEOTIDE SEQUENCE</scope>
    <source>
        <strain evidence="3">KLBMP 8922</strain>
    </source>
</reference>
<comment type="caution">
    <text evidence="3">The sequence shown here is derived from an EMBL/GenBank/DDBJ whole genome shotgun (WGS) entry which is preliminary data.</text>
</comment>
<evidence type="ECO:0000313" key="4">
    <source>
        <dbReference type="Proteomes" id="UP001165378"/>
    </source>
</evidence>
<protein>
    <submittedName>
        <fullName evidence="3">Uncharacterized protein</fullName>
    </submittedName>
</protein>
<organism evidence="3 4">
    <name type="scientific">Yinghuangia soli</name>
    <dbReference type="NCBI Taxonomy" id="2908204"/>
    <lineage>
        <taxon>Bacteria</taxon>
        <taxon>Bacillati</taxon>
        <taxon>Actinomycetota</taxon>
        <taxon>Actinomycetes</taxon>
        <taxon>Kitasatosporales</taxon>
        <taxon>Streptomycetaceae</taxon>
        <taxon>Yinghuangia</taxon>
    </lineage>
</organism>
<feature type="transmembrane region" description="Helical" evidence="2">
    <location>
        <begin position="131"/>
        <end position="152"/>
    </location>
</feature>
<sequence length="202" mass="22686">MNIPRAGVAEVPATAEPTEPAAPGQPAKTAAWHAKRIRIWLAAFIVGLVLSGVTAFPMETEMRVLVDVLHRFDWVPDPLVRWIDRSYEGVVVTNDRYPFMAYGTDWLAFAHLTIAVAFWGPWKDPIRNVWVVQWGLIACAAIIPLALICGPLRDIPLWWRFIDMSFGVFGAVPLLIVLRHIRRLEALTTAAPQVNRLTESIK</sequence>
<proteinExistence type="predicted"/>
<feature type="region of interest" description="Disordered" evidence="1">
    <location>
        <begin position="1"/>
        <end position="27"/>
    </location>
</feature>